<protein>
    <submittedName>
        <fullName evidence="2">Uncharacterized protein</fullName>
    </submittedName>
</protein>
<dbReference type="AlphaFoldDB" id="A0A645HWV4"/>
<organism evidence="2">
    <name type="scientific">bioreactor metagenome</name>
    <dbReference type="NCBI Taxonomy" id="1076179"/>
    <lineage>
        <taxon>unclassified sequences</taxon>
        <taxon>metagenomes</taxon>
        <taxon>ecological metagenomes</taxon>
    </lineage>
</organism>
<sequence>MNIGEHEENGKKQHGKKPQEPVHEDGRDGFGFAFFGFARTVIGFENVAAGGAQQKSVEELADHADLKSLPERDGDSLSPQ</sequence>
<reference evidence="2" key="1">
    <citation type="submission" date="2019-08" db="EMBL/GenBank/DDBJ databases">
        <authorList>
            <person name="Kucharzyk K."/>
            <person name="Murdoch R.W."/>
            <person name="Higgins S."/>
            <person name="Loffler F."/>
        </authorList>
    </citation>
    <scope>NUCLEOTIDE SEQUENCE</scope>
</reference>
<evidence type="ECO:0000256" key="1">
    <source>
        <dbReference type="SAM" id="MobiDB-lite"/>
    </source>
</evidence>
<comment type="caution">
    <text evidence="2">The sequence shown here is derived from an EMBL/GenBank/DDBJ whole genome shotgun (WGS) entry which is preliminary data.</text>
</comment>
<name>A0A645HWV4_9ZZZZ</name>
<evidence type="ECO:0000313" key="2">
    <source>
        <dbReference type="EMBL" id="MPN43498.1"/>
    </source>
</evidence>
<feature type="region of interest" description="Disordered" evidence="1">
    <location>
        <begin position="1"/>
        <end position="28"/>
    </location>
</feature>
<proteinExistence type="predicted"/>
<dbReference type="EMBL" id="VSSQ01101934">
    <property type="protein sequence ID" value="MPN43498.1"/>
    <property type="molecule type" value="Genomic_DNA"/>
</dbReference>
<feature type="region of interest" description="Disordered" evidence="1">
    <location>
        <begin position="61"/>
        <end position="80"/>
    </location>
</feature>
<gene>
    <name evidence="2" type="ORF">SDC9_191058</name>
</gene>
<accession>A0A645HWV4</accession>